<evidence type="ECO:0000313" key="6">
    <source>
        <dbReference type="EMBL" id="PWO00628.1"/>
    </source>
</evidence>
<dbReference type="GO" id="GO:0036503">
    <property type="term" value="P:ERAD pathway"/>
    <property type="evidence" value="ECO:0007669"/>
    <property type="project" value="TreeGrafter"/>
</dbReference>
<dbReference type="GO" id="GO:0031593">
    <property type="term" value="F:polyubiquitin modification-dependent protein binding"/>
    <property type="evidence" value="ECO:0007669"/>
    <property type="project" value="TreeGrafter"/>
</dbReference>
<dbReference type="InterPro" id="IPR042299">
    <property type="entry name" value="Ufd1-like_Nn"/>
</dbReference>
<dbReference type="AlphaFoldDB" id="A0A316ZFU6"/>
<dbReference type="GO" id="GO:0034098">
    <property type="term" value="C:VCP-NPL4-UFD1 AAA ATPase complex"/>
    <property type="evidence" value="ECO:0007669"/>
    <property type="project" value="TreeGrafter"/>
</dbReference>
<comment type="similarity">
    <text evidence="1">Belongs to the UFD1 family.</text>
</comment>
<organism evidence="6 7">
    <name type="scientific">Tilletiopsis washingtonensis</name>
    <dbReference type="NCBI Taxonomy" id="58919"/>
    <lineage>
        <taxon>Eukaryota</taxon>
        <taxon>Fungi</taxon>
        <taxon>Dikarya</taxon>
        <taxon>Basidiomycota</taxon>
        <taxon>Ustilaginomycotina</taxon>
        <taxon>Exobasidiomycetes</taxon>
        <taxon>Entylomatales</taxon>
        <taxon>Entylomatales incertae sedis</taxon>
        <taxon>Tilletiopsis</taxon>
    </lineage>
</organism>
<dbReference type="STRING" id="58919.A0A316ZFU6"/>
<dbReference type="Pfam" id="PF03152">
    <property type="entry name" value="UFD1_N1"/>
    <property type="match status" value="1"/>
</dbReference>
<gene>
    <name evidence="6" type="ORF">FA09DRAFT_345152</name>
</gene>
<keyword evidence="7" id="KW-1185">Reference proteome</keyword>
<evidence type="ECO:0000259" key="4">
    <source>
        <dbReference type="Pfam" id="PF03152"/>
    </source>
</evidence>
<evidence type="ECO:0000313" key="7">
    <source>
        <dbReference type="Proteomes" id="UP000245946"/>
    </source>
</evidence>
<evidence type="ECO:0000256" key="1">
    <source>
        <dbReference type="ARBA" id="ARBA00006043"/>
    </source>
</evidence>
<proteinExistence type="inferred from homology"/>
<dbReference type="InterPro" id="IPR055417">
    <property type="entry name" value="UFD1_N1"/>
</dbReference>
<dbReference type="EMBL" id="KZ819285">
    <property type="protein sequence ID" value="PWO00628.1"/>
    <property type="molecule type" value="Genomic_DNA"/>
</dbReference>
<dbReference type="InterPro" id="IPR004854">
    <property type="entry name" value="Ufd1-like"/>
</dbReference>
<dbReference type="OrthoDB" id="422728at2759"/>
<feature type="domain" description="Ubiquitin fusion degradation protein UFD1 N-terminal subdomain 2" evidence="5">
    <location>
        <begin position="152"/>
        <end position="227"/>
    </location>
</feature>
<dbReference type="Gene3D" id="2.40.40.50">
    <property type="entry name" value="Ubiquitin fusion degradation protein UFD1, N-terminal domain"/>
    <property type="match status" value="1"/>
</dbReference>
<reference evidence="6 7" key="1">
    <citation type="journal article" date="2018" name="Mol. Biol. Evol.">
        <title>Broad Genomic Sampling Reveals a Smut Pathogenic Ancestry of the Fungal Clade Ustilaginomycotina.</title>
        <authorList>
            <person name="Kijpornyongpan T."/>
            <person name="Mondo S.J."/>
            <person name="Barry K."/>
            <person name="Sandor L."/>
            <person name="Lee J."/>
            <person name="Lipzen A."/>
            <person name="Pangilinan J."/>
            <person name="LaButti K."/>
            <person name="Hainaut M."/>
            <person name="Henrissat B."/>
            <person name="Grigoriev I.V."/>
            <person name="Spatafora J.W."/>
            <person name="Aime M.C."/>
        </authorList>
    </citation>
    <scope>NUCLEOTIDE SEQUENCE [LARGE SCALE GENOMIC DNA]</scope>
    <source>
        <strain evidence="6 7">MCA 4186</strain>
    </source>
</reference>
<sequence>MDMFGGFGGGGGFRGGFGGAGGGGFQNLLNRMAQEEDEGRFAAPPHLYDEYYKAYSMAMLPGKERLNVSYGGKIIMPSSALNRLTRLGIETPWLFELSSTGVSDTDFRVTHAGVLEFIAEEGQVHLPAWMMRQLNLGEGDPIRIRGKSMPLGKQVKIEPQTVDFLEIADPKAVLEEALNNFSALTKGDIVEISYNCLTFEILILEIKPDAESIKIIDTDLEVDFAPPKGYVEPERKPKPPPPTMASKLNIDKDKVDSIPGTGTSTPRSAEAGGAGGEASAGPFRGAGQSLSGKKPKTKKADKPIEQPDEFSMIRRTDKPRIITNDTQIGDKKVPAALNLPFGKLFFGYDFVEPADLKAKAEAEEAASIPFSGGGQTLSGRAPRPKTEAKAAKPESKPRRLDGRAVPDVIEIDSD</sequence>
<name>A0A316ZFU6_9BASI</name>
<evidence type="ECO:0000256" key="3">
    <source>
        <dbReference type="SAM" id="MobiDB-lite"/>
    </source>
</evidence>
<protein>
    <submittedName>
        <fullName evidence="6">UFD1-domain-containing protein</fullName>
    </submittedName>
</protein>
<evidence type="ECO:0000259" key="5">
    <source>
        <dbReference type="Pfam" id="PF24842"/>
    </source>
</evidence>
<dbReference type="Proteomes" id="UP000245946">
    <property type="component" value="Unassembled WGS sequence"/>
</dbReference>
<accession>A0A316ZFU6</accession>
<evidence type="ECO:0000256" key="2">
    <source>
        <dbReference type="ARBA" id="ARBA00022786"/>
    </source>
</evidence>
<dbReference type="Gene3D" id="3.10.330.10">
    <property type="match status" value="1"/>
</dbReference>
<feature type="region of interest" description="Disordered" evidence="3">
    <location>
        <begin position="227"/>
        <end position="326"/>
    </location>
</feature>
<keyword evidence="2" id="KW-0833">Ubl conjugation pathway</keyword>
<feature type="domain" description="Ubiquitin fusion degradation protein UFD1 N-terminal subdomain 1" evidence="4">
    <location>
        <begin position="48"/>
        <end position="150"/>
    </location>
</feature>
<feature type="region of interest" description="Disordered" evidence="3">
    <location>
        <begin position="365"/>
        <end position="414"/>
    </location>
</feature>
<dbReference type="PANTHER" id="PTHR12555:SF13">
    <property type="entry name" value="UBIQUITIN RECOGNITION FACTOR IN ER-ASSOCIATED DEGRADATION PROTEIN 1"/>
    <property type="match status" value="1"/>
</dbReference>
<feature type="compositionally biased region" description="Basic and acidic residues" evidence="3">
    <location>
        <begin position="298"/>
        <end position="320"/>
    </location>
</feature>
<dbReference type="RefSeq" id="XP_025600906.1">
    <property type="nucleotide sequence ID" value="XM_025744675.1"/>
</dbReference>
<dbReference type="GeneID" id="37272219"/>
<dbReference type="InterPro" id="IPR055418">
    <property type="entry name" value="UFD1_N2"/>
</dbReference>
<dbReference type="GO" id="GO:0006511">
    <property type="term" value="P:ubiquitin-dependent protein catabolic process"/>
    <property type="evidence" value="ECO:0007669"/>
    <property type="project" value="InterPro"/>
</dbReference>
<feature type="compositionally biased region" description="Basic and acidic residues" evidence="3">
    <location>
        <begin position="384"/>
        <end position="404"/>
    </location>
</feature>
<dbReference type="PANTHER" id="PTHR12555">
    <property type="entry name" value="UBIQUITIN FUSION DEGRADATON PROTEIN 1"/>
    <property type="match status" value="1"/>
</dbReference>
<dbReference type="Pfam" id="PF24842">
    <property type="entry name" value="UFD1_N2"/>
    <property type="match status" value="1"/>
</dbReference>